<dbReference type="Gene3D" id="3.40.190.10">
    <property type="entry name" value="Periplasmic binding protein-like II"/>
    <property type="match status" value="2"/>
</dbReference>
<dbReference type="RefSeq" id="WP_164210584.1">
    <property type="nucleotide sequence ID" value="NZ_JAAGSC010000037.1"/>
</dbReference>
<feature type="domain" description="PBP" evidence="2">
    <location>
        <begin position="29"/>
        <end position="252"/>
    </location>
</feature>
<dbReference type="InterPro" id="IPR024370">
    <property type="entry name" value="PBP_domain"/>
</dbReference>
<dbReference type="Pfam" id="PF12849">
    <property type="entry name" value="PBP_like_2"/>
    <property type="match status" value="1"/>
</dbReference>
<dbReference type="PANTHER" id="PTHR37945">
    <property type="entry name" value="EXTRACELLULAR TUNGSTATE BINDING PROTEIN"/>
    <property type="match status" value="1"/>
</dbReference>
<keyword evidence="1" id="KW-0732">Signal</keyword>
<comment type="caution">
    <text evidence="3">The sequence shown here is derived from an EMBL/GenBank/DDBJ whole genome shotgun (WGS) entry which is preliminary data.</text>
</comment>
<organism evidence="3 4">
    <name type="scientific">Wenzhouxiangella limi</name>
    <dbReference type="NCBI Taxonomy" id="2707351"/>
    <lineage>
        <taxon>Bacteria</taxon>
        <taxon>Pseudomonadati</taxon>
        <taxon>Pseudomonadota</taxon>
        <taxon>Gammaproteobacteria</taxon>
        <taxon>Chromatiales</taxon>
        <taxon>Wenzhouxiangellaceae</taxon>
        <taxon>Wenzhouxiangella</taxon>
    </lineage>
</organism>
<evidence type="ECO:0000259" key="2">
    <source>
        <dbReference type="Pfam" id="PF12849"/>
    </source>
</evidence>
<protein>
    <submittedName>
        <fullName evidence="3">Solute-binding protein</fullName>
    </submittedName>
</protein>
<feature type="signal peptide" evidence="1">
    <location>
        <begin position="1"/>
        <end position="25"/>
    </location>
</feature>
<dbReference type="Proteomes" id="UP000484885">
    <property type="component" value="Unassembled WGS sequence"/>
</dbReference>
<name>A0A845V5E4_9GAMM</name>
<keyword evidence="4" id="KW-1185">Reference proteome</keyword>
<evidence type="ECO:0000313" key="4">
    <source>
        <dbReference type="Proteomes" id="UP000484885"/>
    </source>
</evidence>
<evidence type="ECO:0000256" key="1">
    <source>
        <dbReference type="SAM" id="SignalP"/>
    </source>
</evidence>
<dbReference type="SUPFAM" id="SSF53850">
    <property type="entry name" value="Periplasmic binding protein-like II"/>
    <property type="match status" value="1"/>
</dbReference>
<reference evidence="3 4" key="1">
    <citation type="submission" date="2020-02" db="EMBL/GenBank/DDBJ databases">
        <authorList>
            <person name="Zhang X.-Y."/>
        </authorList>
    </citation>
    <scope>NUCLEOTIDE SEQUENCE [LARGE SCALE GENOMIC DNA]</scope>
    <source>
        <strain evidence="3 4">C33</strain>
    </source>
</reference>
<feature type="chain" id="PRO_5032622206" evidence="1">
    <location>
        <begin position="26"/>
        <end position="274"/>
    </location>
</feature>
<dbReference type="PANTHER" id="PTHR37945:SF1">
    <property type="entry name" value="EXTRACELLULAR TUNGSTATE BINDING PROTEIN"/>
    <property type="match status" value="1"/>
</dbReference>
<gene>
    <name evidence="3" type="ORF">G3I74_05525</name>
</gene>
<sequence length="274" mass="29568">MFFRSLLLIAAALALGSGVIGPARASDFILVASTTSTENSGLFGHLLPTFEKQAGFEVRVIAVGTGAALQYGRRCDADVVMVHAPEAEEEFVAAGYGLERHSLMHNDFIIVGPESDPAGIAELDSAAKALARIAEARVPFVSRGDDSGTHKKELRLWEASGIEWAAAAGSWYREAGAGMGQTLNIVSAMDGYTLADRGTWLSFGNRGRMTTLVEGDPALFNPYGVIRVNERRCPNVKSEMAQAFIDWLLSDEGQQRIADFRIAGQPLFTPHRQP</sequence>
<dbReference type="EMBL" id="JAAGSC010000037">
    <property type="protein sequence ID" value="NDY95185.1"/>
    <property type="molecule type" value="Genomic_DNA"/>
</dbReference>
<dbReference type="InterPro" id="IPR052738">
    <property type="entry name" value="ABC-Tungstate_binding"/>
</dbReference>
<evidence type="ECO:0000313" key="3">
    <source>
        <dbReference type="EMBL" id="NDY95185.1"/>
    </source>
</evidence>
<accession>A0A845V5E4</accession>
<proteinExistence type="predicted"/>
<dbReference type="AlphaFoldDB" id="A0A845V5E4"/>